<dbReference type="Gene3D" id="2.130.10.10">
    <property type="entry name" value="YVTN repeat-like/Quinoprotein amine dehydrogenase"/>
    <property type="match status" value="1"/>
</dbReference>
<dbReference type="InterPro" id="IPR018391">
    <property type="entry name" value="PQQ_b-propeller_rpt"/>
</dbReference>
<gene>
    <name evidence="3" type="ORF">L1F29_15830</name>
</gene>
<dbReference type="EMBL" id="CP091430">
    <property type="protein sequence ID" value="UVI33217.1"/>
    <property type="molecule type" value="Genomic_DNA"/>
</dbReference>
<evidence type="ECO:0000259" key="2">
    <source>
        <dbReference type="Pfam" id="PF13360"/>
    </source>
</evidence>
<feature type="domain" description="Pyrrolo-quinoline quinone repeat" evidence="2">
    <location>
        <begin position="125"/>
        <end position="375"/>
    </location>
</feature>
<sequence length="454" mass="49020">MRKMGSKPAKMIAALSISAAVLASGIPGTAVVHAEKPVLSTSSPVYGSESAPAVKPLWSLPLAKFNQDGRSFTAAIVEEGRVFALVTGGQLAAYDGASGKRLWKYGAGLKPLLVYDQGIVYGLTKEGYVYAVSAGGSKKWTAPIKADKADSINPIGDTVYVTQDLTLFALDRATGKLRWKVTETEGSYTAGLTDVMENSGVVLRMYYVQGALSSNQINAYDKATGKQLWTSFRQMTPLAVKDGIVYSVMDLFMIGDDDPVNKSLHIAVLNLKTGEKKGERVYKWTAKPEAPGQYSFGGAYGSAFLDGNDLYIYQDQVVAKYNFSAYTPDGKPVQRWVTPNPRDYQPLYRVHNGRLLYQSLHNNSISVIKTANGQILHSPSGIPSVQTDLYGNGLFVARVDGTLEAYNFAALKPVFSVKTGARDFESTLKSGNMIYVRTGGTLHAVKLPASLTTG</sequence>
<proteinExistence type="predicted"/>
<dbReference type="InterPro" id="IPR011047">
    <property type="entry name" value="Quinoprotein_ADH-like_sf"/>
</dbReference>
<dbReference type="PANTHER" id="PTHR34512:SF30">
    <property type="entry name" value="OUTER MEMBRANE PROTEIN ASSEMBLY FACTOR BAMB"/>
    <property type="match status" value="1"/>
</dbReference>
<feature type="chain" id="PRO_5045346701" evidence="1">
    <location>
        <begin position="24"/>
        <end position="454"/>
    </location>
</feature>
<dbReference type="RefSeq" id="WP_258389270.1">
    <property type="nucleotide sequence ID" value="NZ_CP091430.1"/>
</dbReference>
<dbReference type="PANTHER" id="PTHR34512">
    <property type="entry name" value="CELL SURFACE PROTEIN"/>
    <property type="match status" value="1"/>
</dbReference>
<reference evidence="3" key="1">
    <citation type="submission" date="2022-01" db="EMBL/GenBank/DDBJ databases">
        <title>Paenibacillus spongiae sp. nov., isolated from marine sponge.</title>
        <authorList>
            <person name="Li Z."/>
            <person name="Zhang M."/>
        </authorList>
    </citation>
    <scope>NUCLEOTIDE SEQUENCE</scope>
    <source>
        <strain evidence="3">PHS-Z3</strain>
    </source>
</reference>
<dbReference type="InterPro" id="IPR002372">
    <property type="entry name" value="PQQ_rpt_dom"/>
</dbReference>
<evidence type="ECO:0000256" key="1">
    <source>
        <dbReference type="SAM" id="SignalP"/>
    </source>
</evidence>
<protein>
    <submittedName>
        <fullName evidence="3">PQQ-binding-like beta-propeller repeat protein</fullName>
    </submittedName>
</protein>
<accession>A0ABY5SGT3</accession>
<evidence type="ECO:0000313" key="3">
    <source>
        <dbReference type="EMBL" id="UVI33217.1"/>
    </source>
</evidence>
<keyword evidence="4" id="KW-1185">Reference proteome</keyword>
<dbReference type="SMART" id="SM00564">
    <property type="entry name" value="PQQ"/>
    <property type="match status" value="3"/>
</dbReference>
<dbReference type="SUPFAM" id="SSF50998">
    <property type="entry name" value="Quinoprotein alcohol dehydrogenase-like"/>
    <property type="match status" value="1"/>
</dbReference>
<dbReference type="InterPro" id="IPR015943">
    <property type="entry name" value="WD40/YVTN_repeat-like_dom_sf"/>
</dbReference>
<evidence type="ECO:0000313" key="4">
    <source>
        <dbReference type="Proteomes" id="UP001057877"/>
    </source>
</evidence>
<dbReference type="Pfam" id="PF13360">
    <property type="entry name" value="PQQ_2"/>
    <property type="match status" value="1"/>
</dbReference>
<organism evidence="3 4">
    <name type="scientific">Paenibacillus spongiae</name>
    <dbReference type="NCBI Taxonomy" id="2909671"/>
    <lineage>
        <taxon>Bacteria</taxon>
        <taxon>Bacillati</taxon>
        <taxon>Bacillota</taxon>
        <taxon>Bacilli</taxon>
        <taxon>Bacillales</taxon>
        <taxon>Paenibacillaceae</taxon>
        <taxon>Paenibacillus</taxon>
    </lineage>
</organism>
<keyword evidence="1" id="KW-0732">Signal</keyword>
<feature type="signal peptide" evidence="1">
    <location>
        <begin position="1"/>
        <end position="23"/>
    </location>
</feature>
<dbReference type="Proteomes" id="UP001057877">
    <property type="component" value="Chromosome"/>
</dbReference>
<name>A0ABY5SGT3_9BACL</name>